<dbReference type="SUPFAM" id="SSF63411">
    <property type="entry name" value="LuxS/MPP-like metallohydrolase"/>
    <property type="match status" value="1"/>
</dbReference>
<name>W9QMQ3_9ROSA</name>
<dbReference type="GO" id="GO:0046872">
    <property type="term" value="F:metal ion binding"/>
    <property type="evidence" value="ECO:0007669"/>
    <property type="project" value="UniProtKB-KW"/>
</dbReference>
<keyword evidence="3" id="KW-1185">Reference proteome</keyword>
<evidence type="ECO:0000256" key="1">
    <source>
        <dbReference type="ARBA" id="ARBA00022723"/>
    </source>
</evidence>
<evidence type="ECO:0000313" key="3">
    <source>
        <dbReference type="Proteomes" id="UP000030645"/>
    </source>
</evidence>
<evidence type="ECO:0000313" key="2">
    <source>
        <dbReference type="EMBL" id="EXB42736.1"/>
    </source>
</evidence>
<reference evidence="3" key="1">
    <citation type="submission" date="2013-01" db="EMBL/GenBank/DDBJ databases">
        <title>Draft Genome Sequence of a Mulberry Tree, Morus notabilis C.K. Schneid.</title>
        <authorList>
            <person name="He N."/>
            <person name="Zhao S."/>
        </authorList>
    </citation>
    <scope>NUCLEOTIDE SEQUENCE</scope>
</reference>
<sequence length="270" mass="30099">MAVGKEASGEIVKARTDKREYRRIVLPNSLQVLLISDPDTDKANPKSPRTIRSCCAASMDVRVGSFCDPDGLEGLAHFLVKRTDRKMEGRVEHVEKEVGELVMNVGGLKEVVGQFSKDIGAVKEYMKEFSRPVLRAVGNQDSVGWRFLSSTAKIHKLVIPARAILPSSWRRGGRTSGGGCDWTRRQSIELVPVDGIQVRCDLSVAEFRERFELLSAPLREADEEFLIGAFSNGPTEEIKAEVRMVKPASLIQLMDLAQKVEEKNWAFERA</sequence>
<dbReference type="GO" id="GO:0005829">
    <property type="term" value="C:cytosol"/>
    <property type="evidence" value="ECO:0007669"/>
    <property type="project" value="TreeGrafter"/>
</dbReference>
<dbReference type="PANTHER" id="PTHR43690">
    <property type="entry name" value="NARDILYSIN"/>
    <property type="match status" value="1"/>
</dbReference>
<dbReference type="GO" id="GO:0051603">
    <property type="term" value="P:proteolysis involved in protein catabolic process"/>
    <property type="evidence" value="ECO:0007669"/>
    <property type="project" value="TreeGrafter"/>
</dbReference>
<keyword evidence="1" id="KW-0479">Metal-binding</keyword>
<gene>
    <name evidence="2" type="ORF">L484_004758</name>
</gene>
<protein>
    <recommendedName>
        <fullName evidence="4">Peptidase M16 N-terminal domain-containing protein</fullName>
    </recommendedName>
</protein>
<evidence type="ECO:0008006" key="4">
    <source>
        <dbReference type="Google" id="ProtNLM"/>
    </source>
</evidence>
<proteinExistence type="predicted"/>
<dbReference type="eggNOG" id="KOG0959">
    <property type="taxonomic scope" value="Eukaryota"/>
</dbReference>
<dbReference type="Gene3D" id="3.30.830.10">
    <property type="entry name" value="Metalloenzyme, LuxS/M16 peptidase-like"/>
    <property type="match status" value="1"/>
</dbReference>
<dbReference type="GO" id="GO:0043171">
    <property type="term" value="P:peptide catabolic process"/>
    <property type="evidence" value="ECO:0007669"/>
    <property type="project" value="TreeGrafter"/>
</dbReference>
<dbReference type="GO" id="GO:0004222">
    <property type="term" value="F:metalloendopeptidase activity"/>
    <property type="evidence" value="ECO:0007669"/>
    <property type="project" value="TreeGrafter"/>
</dbReference>
<dbReference type="EMBL" id="KE343827">
    <property type="protein sequence ID" value="EXB42736.1"/>
    <property type="molecule type" value="Genomic_DNA"/>
</dbReference>
<dbReference type="STRING" id="981085.W9QMQ3"/>
<dbReference type="InterPro" id="IPR050626">
    <property type="entry name" value="Peptidase_M16"/>
</dbReference>
<dbReference type="Proteomes" id="UP000030645">
    <property type="component" value="Unassembled WGS sequence"/>
</dbReference>
<dbReference type="MEROPS" id="M16.A01"/>
<organism evidence="2 3">
    <name type="scientific">Morus notabilis</name>
    <dbReference type="NCBI Taxonomy" id="981085"/>
    <lineage>
        <taxon>Eukaryota</taxon>
        <taxon>Viridiplantae</taxon>
        <taxon>Streptophyta</taxon>
        <taxon>Embryophyta</taxon>
        <taxon>Tracheophyta</taxon>
        <taxon>Spermatophyta</taxon>
        <taxon>Magnoliopsida</taxon>
        <taxon>eudicotyledons</taxon>
        <taxon>Gunneridae</taxon>
        <taxon>Pentapetalae</taxon>
        <taxon>rosids</taxon>
        <taxon>fabids</taxon>
        <taxon>Rosales</taxon>
        <taxon>Moraceae</taxon>
        <taxon>Moreae</taxon>
        <taxon>Morus</taxon>
    </lineage>
</organism>
<accession>W9QMQ3</accession>
<dbReference type="GO" id="GO:0005739">
    <property type="term" value="C:mitochondrion"/>
    <property type="evidence" value="ECO:0007669"/>
    <property type="project" value="TreeGrafter"/>
</dbReference>
<dbReference type="PANTHER" id="PTHR43690:SF18">
    <property type="entry name" value="INSULIN-DEGRADING ENZYME-RELATED"/>
    <property type="match status" value="1"/>
</dbReference>
<dbReference type="AlphaFoldDB" id="W9QMQ3"/>
<dbReference type="InterPro" id="IPR011249">
    <property type="entry name" value="Metalloenz_LuxS/M16"/>
</dbReference>